<sequence>MDNECLVLQEEEREALLSIYDGDEAFKQLSPTIYQYKYGEDGDHKSFLLEVEWHNKYPNEAPIINLDMFYNKHIVSSVKQNIKDQISKEADHYLGESMTFTLIEFLKDFAVDLVADQPEKEVIENIIKLTIENDDEATKKIVKKETMSKAQKRKQWDRLDSKGEKPRGYDWIDVVKHLSQTGSSKIEI</sequence>
<reference evidence="3 4" key="1">
    <citation type="submission" date="2019-08" db="EMBL/GenBank/DDBJ databases">
        <authorList>
            <person name="Alioto T."/>
            <person name="Alioto T."/>
            <person name="Gomez Garrido J."/>
        </authorList>
    </citation>
    <scope>NUCLEOTIDE SEQUENCE [LARGE SCALE GENOMIC DNA]</scope>
</reference>
<dbReference type="PROSITE" id="PS50908">
    <property type="entry name" value="RWD"/>
    <property type="match status" value="1"/>
</dbReference>
<evidence type="ECO:0000313" key="4">
    <source>
        <dbReference type="Proteomes" id="UP000325440"/>
    </source>
</evidence>
<dbReference type="AlphaFoldDB" id="A0A5E4NNX4"/>
<organism evidence="3 4">
    <name type="scientific">Cinara cedri</name>
    <dbReference type="NCBI Taxonomy" id="506608"/>
    <lineage>
        <taxon>Eukaryota</taxon>
        <taxon>Metazoa</taxon>
        <taxon>Ecdysozoa</taxon>
        <taxon>Arthropoda</taxon>
        <taxon>Hexapoda</taxon>
        <taxon>Insecta</taxon>
        <taxon>Pterygota</taxon>
        <taxon>Neoptera</taxon>
        <taxon>Paraneoptera</taxon>
        <taxon>Hemiptera</taxon>
        <taxon>Sternorrhyncha</taxon>
        <taxon>Aphidomorpha</taxon>
        <taxon>Aphidoidea</taxon>
        <taxon>Aphididae</taxon>
        <taxon>Lachninae</taxon>
        <taxon>Cinara</taxon>
    </lineage>
</organism>
<keyword evidence="4" id="KW-1185">Reference proteome</keyword>
<dbReference type="Proteomes" id="UP000325440">
    <property type="component" value="Unassembled WGS sequence"/>
</dbReference>
<dbReference type="EMBL" id="CABPRJ010002367">
    <property type="protein sequence ID" value="VVC43116.1"/>
    <property type="molecule type" value="Genomic_DNA"/>
</dbReference>
<dbReference type="Pfam" id="PF05773">
    <property type="entry name" value="RWD"/>
    <property type="match status" value="1"/>
</dbReference>
<dbReference type="InterPro" id="IPR006575">
    <property type="entry name" value="RWD_dom"/>
</dbReference>
<feature type="compositionally biased region" description="Basic and acidic residues" evidence="1">
    <location>
        <begin position="154"/>
        <end position="167"/>
    </location>
</feature>
<dbReference type="PANTHER" id="PTHR21275">
    <property type="entry name" value="RWD DOMAIN-CONTAINING PROTEIN 4"/>
    <property type="match status" value="1"/>
</dbReference>
<dbReference type="OrthoDB" id="10045773at2759"/>
<dbReference type="InterPro" id="IPR042770">
    <property type="entry name" value="RWDD4"/>
</dbReference>
<feature type="region of interest" description="Disordered" evidence="1">
    <location>
        <begin position="147"/>
        <end position="167"/>
    </location>
</feature>
<dbReference type="Gene3D" id="3.10.110.10">
    <property type="entry name" value="Ubiquitin Conjugating Enzyme"/>
    <property type="match status" value="1"/>
</dbReference>
<dbReference type="SMART" id="SM00591">
    <property type="entry name" value="RWD"/>
    <property type="match status" value="1"/>
</dbReference>
<evidence type="ECO:0000259" key="2">
    <source>
        <dbReference type="PROSITE" id="PS50908"/>
    </source>
</evidence>
<proteinExistence type="predicted"/>
<dbReference type="CDD" id="cd23817">
    <property type="entry name" value="RWD-RWDD4"/>
    <property type="match status" value="1"/>
</dbReference>
<feature type="domain" description="RWD" evidence="2">
    <location>
        <begin position="11"/>
        <end position="113"/>
    </location>
</feature>
<accession>A0A5E4NNX4</accession>
<evidence type="ECO:0000256" key="1">
    <source>
        <dbReference type="SAM" id="MobiDB-lite"/>
    </source>
</evidence>
<dbReference type="SUPFAM" id="SSF54495">
    <property type="entry name" value="UBC-like"/>
    <property type="match status" value="1"/>
</dbReference>
<dbReference type="InterPro" id="IPR016135">
    <property type="entry name" value="UBQ-conjugating_enzyme/RWD"/>
</dbReference>
<evidence type="ECO:0000313" key="3">
    <source>
        <dbReference type="EMBL" id="VVC43116.1"/>
    </source>
</evidence>
<protein>
    <submittedName>
        <fullName evidence="3">Ubiquitin-conjugating enzyme/RWD-like,RWD domain</fullName>
    </submittedName>
</protein>
<name>A0A5E4NNX4_9HEMI</name>
<gene>
    <name evidence="3" type="ORF">CINCED_3A003509</name>
</gene>
<dbReference type="PANTHER" id="PTHR21275:SF1">
    <property type="entry name" value="RWD DOMAIN-CONTAINING PROTEIN 4"/>
    <property type="match status" value="1"/>
</dbReference>